<evidence type="ECO:0000256" key="3">
    <source>
        <dbReference type="ARBA" id="ARBA00022723"/>
    </source>
</evidence>
<comment type="subcellular location">
    <subcellularLocation>
        <location evidence="1">Nucleus</location>
    </subcellularLocation>
</comment>
<dbReference type="EMBL" id="HBUF01366117">
    <property type="protein sequence ID" value="CAG6723637.1"/>
    <property type="molecule type" value="Transcribed_RNA"/>
</dbReference>
<feature type="compositionally biased region" description="Polar residues" evidence="10">
    <location>
        <begin position="61"/>
        <end position="80"/>
    </location>
</feature>
<dbReference type="Pfam" id="PF05181">
    <property type="entry name" value="XPA_C"/>
    <property type="match status" value="1"/>
</dbReference>
<dbReference type="EMBL" id="HBUF01525643">
    <property type="protein sequence ID" value="CAG6750122.1"/>
    <property type="molecule type" value="Transcribed_RNA"/>
</dbReference>
<dbReference type="EMBL" id="HBUF01187570">
    <property type="protein sequence ID" value="CAG6657201.1"/>
    <property type="molecule type" value="Transcribed_RNA"/>
</dbReference>
<evidence type="ECO:0000259" key="11">
    <source>
        <dbReference type="Pfam" id="PF05181"/>
    </source>
</evidence>
<evidence type="ECO:0000256" key="10">
    <source>
        <dbReference type="SAM" id="MobiDB-lite"/>
    </source>
</evidence>
<dbReference type="InterPro" id="IPR000465">
    <property type="entry name" value="XPA/RAD14"/>
</dbReference>
<dbReference type="EMBL" id="HBUF01525642">
    <property type="protein sequence ID" value="CAG6750121.1"/>
    <property type="molecule type" value="Transcribed_RNA"/>
</dbReference>
<dbReference type="InterPro" id="IPR009061">
    <property type="entry name" value="DNA-bd_dom_put_sf"/>
</dbReference>
<dbReference type="GO" id="GO:0070914">
    <property type="term" value="P:UV-damage excision repair"/>
    <property type="evidence" value="ECO:0007669"/>
    <property type="project" value="TreeGrafter"/>
</dbReference>
<feature type="domain" description="XPA C-terminal" evidence="11">
    <location>
        <begin position="167"/>
        <end position="218"/>
    </location>
</feature>
<keyword evidence="6" id="KW-0862">Zinc</keyword>
<keyword evidence="8" id="KW-0234">DNA repair</keyword>
<dbReference type="EMBL" id="HBUF01001478">
    <property type="protein sequence ID" value="CAG6605952.1"/>
    <property type="molecule type" value="Transcribed_RNA"/>
</dbReference>
<dbReference type="FunFam" id="3.90.530.10:FF:000001">
    <property type="entry name" value="DNA repair protein complementing XP-A cells"/>
    <property type="match status" value="1"/>
</dbReference>
<name>A0A8D8WGM2_9HEMI</name>
<evidence type="ECO:0000256" key="1">
    <source>
        <dbReference type="ARBA" id="ARBA00004123"/>
    </source>
</evidence>
<dbReference type="InterPro" id="IPR037129">
    <property type="entry name" value="XPA_sf"/>
</dbReference>
<dbReference type="PANTHER" id="PTHR10142">
    <property type="entry name" value="DNA REPAIR PROTEIN COMPLEMENTING XP-A CELLS"/>
    <property type="match status" value="1"/>
</dbReference>
<dbReference type="SUPFAM" id="SSF57716">
    <property type="entry name" value="Glucocorticoid receptor-like (DNA-binding domain)"/>
    <property type="match status" value="1"/>
</dbReference>
<dbReference type="InterPro" id="IPR022652">
    <property type="entry name" value="Znf_XPA_CS"/>
</dbReference>
<protein>
    <submittedName>
        <fullName evidence="12">DNA repair protein complementing XP-A cells homolog</fullName>
    </submittedName>
</protein>
<evidence type="ECO:0000256" key="5">
    <source>
        <dbReference type="ARBA" id="ARBA00022771"/>
    </source>
</evidence>
<evidence type="ECO:0000256" key="2">
    <source>
        <dbReference type="ARBA" id="ARBA00005548"/>
    </source>
</evidence>
<dbReference type="GO" id="GO:0008270">
    <property type="term" value="F:zinc ion binding"/>
    <property type="evidence" value="ECO:0007669"/>
    <property type="project" value="UniProtKB-KW"/>
</dbReference>
<dbReference type="CDD" id="cd21076">
    <property type="entry name" value="DBD_XPA"/>
    <property type="match status" value="1"/>
</dbReference>
<evidence type="ECO:0000256" key="9">
    <source>
        <dbReference type="ARBA" id="ARBA00023242"/>
    </source>
</evidence>
<sequence>MQSPATPRKAAKGSKTKTISLSAMQKEQIERNRQRAIQIQQTRARDLYDPYPNPVKAGVRQTASAPSSCPQSPNLRSTTRLGGARSPGTIRSIINAVGSKLFTDTGGGFLLDYDDKYEEKYIKQPAPLLLESEQPSCLECKKKFPASFLWDKFGHSVCDACRDGENKHCLVTRTDAKNEYLLKDCDLDKREPVLRFLRAKNPHNKHWGDMKLYLSLQVELRAIEVWGSEEELERERERRSEKASNSKLKQYNKKIKALRMAVRSSLFNKISTSPSSHIHIFGPDVPVPHEEDTFTRKCTTCDFEETFEKM</sequence>
<keyword evidence="7" id="KW-0238">DNA-binding</keyword>
<keyword evidence="9" id="KW-0539">Nucleus</keyword>
<dbReference type="EMBL" id="HBUF01187569">
    <property type="protein sequence ID" value="CAG6657200.1"/>
    <property type="molecule type" value="Transcribed_RNA"/>
</dbReference>
<dbReference type="PANTHER" id="PTHR10142:SF0">
    <property type="entry name" value="DNA REPAIR PROTEIN COMPLEMENTING XP-A CELLS"/>
    <property type="match status" value="1"/>
</dbReference>
<dbReference type="EMBL" id="HBUF01525644">
    <property type="protein sequence ID" value="CAG6750123.1"/>
    <property type="molecule type" value="Transcribed_RNA"/>
</dbReference>
<comment type="similarity">
    <text evidence="2">Belongs to the XPA family.</text>
</comment>
<evidence type="ECO:0000256" key="6">
    <source>
        <dbReference type="ARBA" id="ARBA00022833"/>
    </source>
</evidence>
<organism evidence="12">
    <name type="scientific">Cacopsylla melanoneura</name>
    <dbReference type="NCBI Taxonomy" id="428564"/>
    <lineage>
        <taxon>Eukaryota</taxon>
        <taxon>Metazoa</taxon>
        <taxon>Ecdysozoa</taxon>
        <taxon>Arthropoda</taxon>
        <taxon>Hexapoda</taxon>
        <taxon>Insecta</taxon>
        <taxon>Pterygota</taxon>
        <taxon>Neoptera</taxon>
        <taxon>Paraneoptera</taxon>
        <taxon>Hemiptera</taxon>
        <taxon>Sternorrhyncha</taxon>
        <taxon>Psylloidea</taxon>
        <taxon>Psyllidae</taxon>
        <taxon>Psyllinae</taxon>
        <taxon>Cacopsylla</taxon>
    </lineage>
</organism>
<evidence type="ECO:0000256" key="4">
    <source>
        <dbReference type="ARBA" id="ARBA00022763"/>
    </source>
</evidence>
<dbReference type="EMBL" id="HBUF01187568">
    <property type="protein sequence ID" value="CAG6657199.1"/>
    <property type="molecule type" value="Transcribed_RNA"/>
</dbReference>
<keyword evidence="5" id="KW-0863">Zinc-finger</keyword>
<dbReference type="EMBL" id="HBUF01366119">
    <property type="protein sequence ID" value="CAG6723639.1"/>
    <property type="molecule type" value="Transcribed_RNA"/>
</dbReference>
<accession>A0A8D8WGM2</accession>
<reference evidence="12" key="1">
    <citation type="submission" date="2021-05" db="EMBL/GenBank/DDBJ databases">
        <authorList>
            <person name="Alioto T."/>
            <person name="Alioto T."/>
            <person name="Gomez Garrido J."/>
        </authorList>
    </citation>
    <scope>NUCLEOTIDE SEQUENCE</scope>
</reference>
<feature type="region of interest" description="Disordered" evidence="10">
    <location>
        <begin position="1"/>
        <end position="21"/>
    </location>
</feature>
<dbReference type="EMBL" id="HBUF01366118">
    <property type="protein sequence ID" value="CAG6723638.1"/>
    <property type="molecule type" value="Transcribed_RNA"/>
</dbReference>
<evidence type="ECO:0000313" key="12">
    <source>
        <dbReference type="EMBL" id="CAG6657199.1"/>
    </source>
</evidence>
<dbReference type="GO" id="GO:0000715">
    <property type="term" value="P:nucleotide-excision repair, DNA damage recognition"/>
    <property type="evidence" value="ECO:0007669"/>
    <property type="project" value="TreeGrafter"/>
</dbReference>
<keyword evidence="3" id="KW-0479">Metal-binding</keyword>
<dbReference type="AlphaFoldDB" id="A0A8D8WGM2"/>
<dbReference type="SUPFAM" id="SSF46955">
    <property type="entry name" value="Putative DNA-binding domain"/>
    <property type="match status" value="1"/>
</dbReference>
<evidence type="ECO:0000256" key="7">
    <source>
        <dbReference type="ARBA" id="ARBA00023125"/>
    </source>
</evidence>
<dbReference type="EMBL" id="HBUF01366120">
    <property type="protein sequence ID" value="CAG6723640.1"/>
    <property type="molecule type" value="Transcribed_RNA"/>
</dbReference>
<dbReference type="GO" id="GO:0006284">
    <property type="term" value="P:base-excision repair"/>
    <property type="evidence" value="ECO:0007669"/>
    <property type="project" value="TreeGrafter"/>
</dbReference>
<proteinExistence type="inferred from homology"/>
<evidence type="ECO:0000256" key="8">
    <source>
        <dbReference type="ARBA" id="ARBA00023204"/>
    </source>
</evidence>
<dbReference type="NCBIfam" id="TIGR00598">
    <property type="entry name" value="rad14"/>
    <property type="match status" value="1"/>
</dbReference>
<dbReference type="GO" id="GO:0000110">
    <property type="term" value="C:nucleotide-excision repair factor 1 complex"/>
    <property type="evidence" value="ECO:0007669"/>
    <property type="project" value="TreeGrafter"/>
</dbReference>
<keyword evidence="4" id="KW-0227">DNA damage</keyword>
<dbReference type="Gene3D" id="3.90.530.10">
    <property type="entry name" value="XPA C-terminal domain"/>
    <property type="match status" value="1"/>
</dbReference>
<dbReference type="EMBL" id="HBUF01525641">
    <property type="protein sequence ID" value="CAG6750120.1"/>
    <property type="molecule type" value="Transcribed_RNA"/>
</dbReference>
<dbReference type="GO" id="GO:0003684">
    <property type="term" value="F:damaged DNA binding"/>
    <property type="evidence" value="ECO:0007669"/>
    <property type="project" value="InterPro"/>
</dbReference>
<dbReference type="GO" id="GO:1901255">
    <property type="term" value="P:nucleotide-excision repair involved in interstrand cross-link repair"/>
    <property type="evidence" value="ECO:0007669"/>
    <property type="project" value="TreeGrafter"/>
</dbReference>
<feature type="region of interest" description="Disordered" evidence="10">
    <location>
        <begin position="47"/>
        <end position="86"/>
    </location>
</feature>
<dbReference type="Pfam" id="PF01286">
    <property type="entry name" value="XPA_N"/>
    <property type="match status" value="1"/>
</dbReference>
<dbReference type="InterPro" id="IPR022656">
    <property type="entry name" value="XPA_C"/>
</dbReference>